<dbReference type="EMBL" id="FTNF01000001">
    <property type="protein sequence ID" value="SIQ20853.1"/>
    <property type="molecule type" value="Genomic_DNA"/>
</dbReference>
<evidence type="ECO:0000256" key="1">
    <source>
        <dbReference type="SAM" id="MobiDB-lite"/>
    </source>
</evidence>
<keyword evidence="3" id="KW-1185">Reference proteome</keyword>
<feature type="region of interest" description="Disordered" evidence="1">
    <location>
        <begin position="12"/>
        <end position="41"/>
    </location>
</feature>
<protein>
    <submittedName>
        <fullName evidence="2">Uncharacterized protein</fullName>
    </submittedName>
</protein>
<dbReference type="AlphaFoldDB" id="A0A1N6QW82"/>
<proteinExistence type="predicted"/>
<name>A0A1N6QW82_9ACTN</name>
<gene>
    <name evidence="2" type="ORF">SAMN05444858_101502</name>
</gene>
<evidence type="ECO:0000313" key="2">
    <source>
        <dbReference type="EMBL" id="SIQ20853.1"/>
    </source>
</evidence>
<accession>A0A1N6QW82</accession>
<organism evidence="2 3">
    <name type="scientific">Micromonospora avicenniae</name>
    <dbReference type="NCBI Taxonomy" id="1198245"/>
    <lineage>
        <taxon>Bacteria</taxon>
        <taxon>Bacillati</taxon>
        <taxon>Actinomycetota</taxon>
        <taxon>Actinomycetes</taxon>
        <taxon>Micromonosporales</taxon>
        <taxon>Micromonosporaceae</taxon>
        <taxon>Micromonospora</taxon>
    </lineage>
</organism>
<sequence length="41" mass="4871">MKARILTGLKKRAKSIMRRRRGRDTVINKSTSARRPGRRYQ</sequence>
<dbReference type="Proteomes" id="UP000186004">
    <property type="component" value="Unassembled WGS sequence"/>
</dbReference>
<feature type="compositionally biased region" description="Basic residues" evidence="1">
    <location>
        <begin position="12"/>
        <end position="22"/>
    </location>
</feature>
<evidence type="ECO:0000313" key="3">
    <source>
        <dbReference type="Proteomes" id="UP000186004"/>
    </source>
</evidence>
<reference evidence="2 3" key="1">
    <citation type="submission" date="2017-01" db="EMBL/GenBank/DDBJ databases">
        <authorList>
            <person name="Mah S.A."/>
            <person name="Swanson W.J."/>
            <person name="Moy G.W."/>
            <person name="Vacquier V.D."/>
        </authorList>
    </citation>
    <scope>NUCLEOTIDE SEQUENCE [LARGE SCALE GENOMIC DNA]</scope>
    <source>
        <strain evidence="2 3">DSM 45758</strain>
    </source>
</reference>